<sequence>MEKAEERGVSQSPLEFGKLAGDNGVVIRGKSSAKASVRVVLGASGQIERDGRSLRNGLKLSGKMAVATRAEELLLPRTPVISA</sequence>
<organism evidence="1 2">
    <name type="scientific">Melipona bicolor</name>
    <dbReference type="NCBI Taxonomy" id="60889"/>
    <lineage>
        <taxon>Eukaryota</taxon>
        <taxon>Metazoa</taxon>
        <taxon>Ecdysozoa</taxon>
        <taxon>Arthropoda</taxon>
        <taxon>Hexapoda</taxon>
        <taxon>Insecta</taxon>
        <taxon>Pterygota</taxon>
        <taxon>Neoptera</taxon>
        <taxon>Endopterygota</taxon>
        <taxon>Hymenoptera</taxon>
        <taxon>Apocrita</taxon>
        <taxon>Aculeata</taxon>
        <taxon>Apoidea</taxon>
        <taxon>Anthophila</taxon>
        <taxon>Apidae</taxon>
        <taxon>Melipona</taxon>
    </lineage>
</organism>
<proteinExistence type="predicted"/>
<evidence type="ECO:0000313" key="2">
    <source>
        <dbReference type="Proteomes" id="UP001177670"/>
    </source>
</evidence>
<dbReference type="Proteomes" id="UP001177670">
    <property type="component" value="Unassembled WGS sequence"/>
</dbReference>
<evidence type="ECO:0000313" key="1">
    <source>
        <dbReference type="EMBL" id="KAK1130880.1"/>
    </source>
</evidence>
<accession>A0AA40G4C6</accession>
<name>A0AA40G4C6_9HYME</name>
<dbReference type="EMBL" id="JAHYIQ010000006">
    <property type="protein sequence ID" value="KAK1130880.1"/>
    <property type="molecule type" value="Genomic_DNA"/>
</dbReference>
<dbReference type="AlphaFoldDB" id="A0AA40G4C6"/>
<keyword evidence="2" id="KW-1185">Reference proteome</keyword>
<reference evidence="1" key="1">
    <citation type="submission" date="2021-10" db="EMBL/GenBank/DDBJ databases">
        <title>Melipona bicolor Genome sequencing and assembly.</title>
        <authorList>
            <person name="Araujo N.S."/>
            <person name="Arias M.C."/>
        </authorList>
    </citation>
    <scope>NUCLEOTIDE SEQUENCE</scope>
    <source>
        <strain evidence="1">USP_2M_L1-L4_2017</strain>
        <tissue evidence="1">Whole body</tissue>
    </source>
</reference>
<comment type="caution">
    <text evidence="1">The sequence shown here is derived from an EMBL/GenBank/DDBJ whole genome shotgun (WGS) entry which is preliminary data.</text>
</comment>
<protein>
    <submittedName>
        <fullName evidence="1">Uncharacterized protein</fullName>
    </submittedName>
</protein>
<gene>
    <name evidence="1" type="ORF">K0M31_017184</name>
</gene>